<dbReference type="Pfam" id="PF02615">
    <property type="entry name" value="Ldh_2"/>
    <property type="match status" value="1"/>
</dbReference>
<dbReference type="InterPro" id="IPR043144">
    <property type="entry name" value="Mal/L-sulf/L-lact_DH-like_ah"/>
</dbReference>
<keyword evidence="3" id="KW-1185">Reference proteome</keyword>
<evidence type="ECO:0000256" key="1">
    <source>
        <dbReference type="ARBA" id="ARBA00023002"/>
    </source>
</evidence>
<dbReference type="Gene3D" id="3.30.1370.60">
    <property type="entry name" value="Hypothetical oxidoreductase yiak, domain 2"/>
    <property type="match status" value="1"/>
</dbReference>
<dbReference type="AlphaFoldDB" id="A0AA35W8J6"/>
<reference evidence="2" key="1">
    <citation type="submission" date="2023-03" db="EMBL/GenBank/DDBJ databases">
        <authorList>
            <person name="Steffen K."/>
            <person name="Cardenas P."/>
        </authorList>
    </citation>
    <scope>NUCLEOTIDE SEQUENCE</scope>
</reference>
<sequence length="101" mass="11526">MLSGALPSMVDSDGGSKHSFTAFNIAAFTDVDEFKEKMDRMLRLLKETPPAPGHDRVLYPGLSEYEEMQDRRENGIPLHKEVIEWFDDICGELSIPRLRVM</sequence>
<dbReference type="Proteomes" id="UP001174909">
    <property type="component" value="Unassembled WGS sequence"/>
</dbReference>
<dbReference type="SUPFAM" id="SSF89733">
    <property type="entry name" value="L-sulfolactate dehydrogenase-like"/>
    <property type="match status" value="1"/>
</dbReference>
<dbReference type="GO" id="GO:0016491">
    <property type="term" value="F:oxidoreductase activity"/>
    <property type="evidence" value="ECO:0007669"/>
    <property type="project" value="UniProtKB-KW"/>
</dbReference>
<dbReference type="Gene3D" id="1.10.1530.10">
    <property type="match status" value="1"/>
</dbReference>
<name>A0AA35W8J6_GEOBA</name>
<organism evidence="2 3">
    <name type="scientific">Geodia barretti</name>
    <name type="common">Barrett's horny sponge</name>
    <dbReference type="NCBI Taxonomy" id="519541"/>
    <lineage>
        <taxon>Eukaryota</taxon>
        <taxon>Metazoa</taxon>
        <taxon>Porifera</taxon>
        <taxon>Demospongiae</taxon>
        <taxon>Heteroscleromorpha</taxon>
        <taxon>Tetractinellida</taxon>
        <taxon>Astrophorina</taxon>
        <taxon>Geodiidae</taxon>
        <taxon>Geodia</taxon>
    </lineage>
</organism>
<dbReference type="InterPro" id="IPR003767">
    <property type="entry name" value="Malate/L-lactate_DH-like"/>
</dbReference>
<evidence type="ECO:0000313" key="3">
    <source>
        <dbReference type="Proteomes" id="UP001174909"/>
    </source>
</evidence>
<protein>
    <submittedName>
        <fullName evidence="2">Uncharacterized oxidoreductase YjmC</fullName>
    </submittedName>
</protein>
<dbReference type="InterPro" id="IPR043143">
    <property type="entry name" value="Mal/L-sulf/L-lact_DH-like_NADP"/>
</dbReference>
<dbReference type="EMBL" id="CASHTH010000814">
    <property type="protein sequence ID" value="CAI8008036.1"/>
    <property type="molecule type" value="Genomic_DNA"/>
</dbReference>
<comment type="caution">
    <text evidence="2">The sequence shown here is derived from an EMBL/GenBank/DDBJ whole genome shotgun (WGS) entry which is preliminary data.</text>
</comment>
<keyword evidence="1" id="KW-0560">Oxidoreductase</keyword>
<evidence type="ECO:0000313" key="2">
    <source>
        <dbReference type="EMBL" id="CAI8008036.1"/>
    </source>
</evidence>
<gene>
    <name evidence="2" type="ORF">GBAR_LOCUS5569</name>
</gene>
<proteinExistence type="predicted"/>
<accession>A0AA35W8J6</accession>
<dbReference type="InterPro" id="IPR036111">
    <property type="entry name" value="Mal/L-sulfo/L-lacto_DH-like_sf"/>
</dbReference>